<organism evidence="1 2">
    <name type="scientific">Pangasianodon hypophthalmus</name>
    <name type="common">Striped catfish</name>
    <name type="synonym">Helicophagus hypophthalmus</name>
    <dbReference type="NCBI Taxonomy" id="310915"/>
    <lineage>
        <taxon>Eukaryota</taxon>
        <taxon>Metazoa</taxon>
        <taxon>Chordata</taxon>
        <taxon>Craniata</taxon>
        <taxon>Vertebrata</taxon>
        <taxon>Euteleostomi</taxon>
        <taxon>Actinopterygii</taxon>
        <taxon>Neopterygii</taxon>
        <taxon>Teleostei</taxon>
        <taxon>Ostariophysi</taxon>
        <taxon>Siluriformes</taxon>
        <taxon>Pangasiidae</taxon>
        <taxon>Pangasianodon</taxon>
    </lineage>
</organism>
<evidence type="ECO:0000313" key="1">
    <source>
        <dbReference type="EMBL" id="KAB5539725.1"/>
    </source>
</evidence>
<gene>
    <name evidence="1" type="ORF">PHYPO_G00092450</name>
</gene>
<dbReference type="Proteomes" id="UP000327468">
    <property type="component" value="Chromosome 19"/>
</dbReference>
<accession>A0A5N5LAH1</accession>
<name>A0A5N5LAH1_PANHP</name>
<sequence length="325" mass="37136">MANQLSEVLHLKYERAHLAYLLIMQNIRDAEAGLYGQRTITGALRKDDTPALFGGYEDTDGLRGVSVTAHYLVECLFQEYQRQEAALTQVLQGTFGQAKYQWVDRTAVLLSELWTQHLMSTCSGMPGGPLKLSWQRLLQGNLKNLCASCLKYNEDIIVKLDLFHCMRRFTRECVSEHHPLYSSFCHFLFAAFSVVDQSGLEKLKNAYRFCGIEPANPTKQHIREHCRTKVPHPRELVQTMEEVLQHFHLAKDSNNIFALNVKDSSCCTREPETTPQTVLFHWFSTPSPVTVKEQRSEEFLLDAELLSTPSTAYSCFSPCSSHWTH</sequence>
<reference evidence="1 2" key="1">
    <citation type="submission" date="2019-06" db="EMBL/GenBank/DDBJ databases">
        <title>A chromosome-scale genome assembly of the striped catfish, Pangasianodon hypophthalmus.</title>
        <authorList>
            <person name="Wen M."/>
            <person name="Zahm M."/>
            <person name="Roques C."/>
            <person name="Cabau C."/>
            <person name="Klopp C."/>
            <person name="Donnadieu C."/>
            <person name="Jouanno E."/>
            <person name="Avarre J.-C."/>
            <person name="Campet M."/>
            <person name="Ha T.T.T."/>
            <person name="Dugue R."/>
            <person name="Lampietro C."/>
            <person name="Louis A."/>
            <person name="Herpin A."/>
            <person name="Echchiki A."/>
            <person name="Berthelot C."/>
            <person name="Parey E."/>
            <person name="Roest-Crollius H."/>
            <person name="Braasch I."/>
            <person name="Postlethwait J."/>
            <person name="Bobe J."/>
            <person name="Montfort J."/>
            <person name="Bouchez O."/>
            <person name="Begum T."/>
            <person name="Schartl M."/>
            <person name="Guiguen Y."/>
        </authorList>
    </citation>
    <scope>NUCLEOTIDE SEQUENCE [LARGE SCALE GENOMIC DNA]</scope>
    <source>
        <strain evidence="1 2">Indonesia</strain>
        <tissue evidence="1">Blood</tissue>
    </source>
</reference>
<evidence type="ECO:0000313" key="2">
    <source>
        <dbReference type="Proteomes" id="UP000327468"/>
    </source>
</evidence>
<dbReference type="AlphaFoldDB" id="A0A5N5LAH1"/>
<proteinExistence type="predicted"/>
<comment type="caution">
    <text evidence="1">The sequence shown here is derived from an EMBL/GenBank/DDBJ whole genome shotgun (WGS) entry which is preliminary data.</text>
</comment>
<keyword evidence="2" id="KW-1185">Reference proteome</keyword>
<dbReference type="EMBL" id="VFJC01000020">
    <property type="protein sequence ID" value="KAB5539725.1"/>
    <property type="molecule type" value="Genomic_DNA"/>
</dbReference>
<protein>
    <submittedName>
        <fullName evidence="1">Uncharacterized protein</fullName>
    </submittedName>
</protein>